<dbReference type="AlphaFoldDB" id="A0A673FUK2"/>
<organism evidence="2 3">
    <name type="scientific">Sinocyclocheilus rhinocerous</name>
    <dbReference type="NCBI Taxonomy" id="307959"/>
    <lineage>
        <taxon>Eukaryota</taxon>
        <taxon>Metazoa</taxon>
        <taxon>Chordata</taxon>
        <taxon>Craniata</taxon>
        <taxon>Vertebrata</taxon>
        <taxon>Euteleostomi</taxon>
        <taxon>Actinopterygii</taxon>
        <taxon>Neopterygii</taxon>
        <taxon>Teleostei</taxon>
        <taxon>Ostariophysi</taxon>
        <taxon>Cypriniformes</taxon>
        <taxon>Cyprinidae</taxon>
        <taxon>Cyprininae</taxon>
        <taxon>Sinocyclocheilus</taxon>
    </lineage>
</organism>
<name>A0A673FUK2_9TELE</name>
<keyword evidence="3" id="KW-1185">Reference proteome</keyword>
<dbReference type="Proteomes" id="UP000472270">
    <property type="component" value="Unassembled WGS sequence"/>
</dbReference>
<keyword evidence="1" id="KW-0472">Membrane</keyword>
<keyword evidence="1" id="KW-0812">Transmembrane</keyword>
<sequence>MALSRALRCCQRIFSWIPVIIISSVVLWSYYAYVFELCRGFCYFCFVFETQP</sequence>
<dbReference type="Ensembl" id="ENSSRHT00000003063.1">
    <property type="protein sequence ID" value="ENSSRHP00000002950.1"/>
    <property type="gene ID" value="ENSSRHG00000002041.1"/>
</dbReference>
<keyword evidence="1" id="KW-1133">Transmembrane helix</keyword>
<protein>
    <submittedName>
        <fullName evidence="2">Uncharacterized protein</fullName>
    </submittedName>
</protein>
<evidence type="ECO:0000256" key="1">
    <source>
        <dbReference type="SAM" id="Phobius"/>
    </source>
</evidence>
<evidence type="ECO:0000313" key="2">
    <source>
        <dbReference type="Ensembl" id="ENSSRHP00000002950.1"/>
    </source>
</evidence>
<feature type="transmembrane region" description="Helical" evidence="1">
    <location>
        <begin position="12"/>
        <end position="33"/>
    </location>
</feature>
<evidence type="ECO:0000313" key="3">
    <source>
        <dbReference type="Proteomes" id="UP000472270"/>
    </source>
</evidence>
<proteinExistence type="predicted"/>
<reference evidence="2" key="1">
    <citation type="submission" date="2025-08" db="UniProtKB">
        <authorList>
            <consortium name="Ensembl"/>
        </authorList>
    </citation>
    <scope>IDENTIFICATION</scope>
</reference>
<accession>A0A673FUK2</accession>
<reference evidence="2" key="2">
    <citation type="submission" date="2025-09" db="UniProtKB">
        <authorList>
            <consortium name="Ensembl"/>
        </authorList>
    </citation>
    <scope>IDENTIFICATION</scope>
</reference>